<dbReference type="EMBL" id="JAGMVJ010000013">
    <property type="protein sequence ID" value="KAH7083752.1"/>
    <property type="molecule type" value="Genomic_DNA"/>
</dbReference>
<accession>A0A8K0R4G2</accession>
<reference evidence="1" key="1">
    <citation type="journal article" date="2021" name="Nat. Commun.">
        <title>Genetic determinants of endophytism in the Arabidopsis root mycobiome.</title>
        <authorList>
            <person name="Mesny F."/>
            <person name="Miyauchi S."/>
            <person name="Thiergart T."/>
            <person name="Pickel B."/>
            <person name="Atanasova L."/>
            <person name="Karlsson M."/>
            <person name="Huettel B."/>
            <person name="Barry K.W."/>
            <person name="Haridas S."/>
            <person name="Chen C."/>
            <person name="Bauer D."/>
            <person name="Andreopoulos W."/>
            <person name="Pangilinan J."/>
            <person name="LaButti K."/>
            <person name="Riley R."/>
            <person name="Lipzen A."/>
            <person name="Clum A."/>
            <person name="Drula E."/>
            <person name="Henrissat B."/>
            <person name="Kohler A."/>
            <person name="Grigoriev I.V."/>
            <person name="Martin F.M."/>
            <person name="Hacquard S."/>
        </authorList>
    </citation>
    <scope>NUCLEOTIDE SEQUENCE</scope>
    <source>
        <strain evidence="1">MPI-SDFR-AT-0120</strain>
    </source>
</reference>
<dbReference type="Proteomes" id="UP000813461">
    <property type="component" value="Unassembled WGS sequence"/>
</dbReference>
<comment type="caution">
    <text evidence="1">The sequence shown here is derived from an EMBL/GenBank/DDBJ whole genome shotgun (WGS) entry which is preliminary data.</text>
</comment>
<proteinExistence type="predicted"/>
<keyword evidence="2" id="KW-1185">Reference proteome</keyword>
<protein>
    <recommendedName>
        <fullName evidence="3">SRR1-like domain-containing protein</fullName>
    </recommendedName>
</protein>
<evidence type="ECO:0008006" key="3">
    <source>
        <dbReference type="Google" id="ProtNLM"/>
    </source>
</evidence>
<evidence type="ECO:0000313" key="1">
    <source>
        <dbReference type="EMBL" id="KAH7083752.1"/>
    </source>
</evidence>
<organism evidence="1 2">
    <name type="scientific">Paraphoma chrysanthemicola</name>
    <dbReference type="NCBI Taxonomy" id="798071"/>
    <lineage>
        <taxon>Eukaryota</taxon>
        <taxon>Fungi</taxon>
        <taxon>Dikarya</taxon>
        <taxon>Ascomycota</taxon>
        <taxon>Pezizomycotina</taxon>
        <taxon>Dothideomycetes</taxon>
        <taxon>Pleosporomycetidae</taxon>
        <taxon>Pleosporales</taxon>
        <taxon>Pleosporineae</taxon>
        <taxon>Phaeosphaeriaceae</taxon>
        <taxon>Paraphoma</taxon>
    </lineage>
</organism>
<dbReference type="OrthoDB" id="3800037at2759"/>
<name>A0A8K0R4G2_9PLEO</name>
<evidence type="ECO:0000313" key="2">
    <source>
        <dbReference type="Proteomes" id="UP000813461"/>
    </source>
</evidence>
<sequence>MSSSASEPSFTLEILEIFVPLEWAYTANLAKPGAESFDFNSSTSQFLHADQLIDLGRQCDAADNDSTIKQYTLKSLDGQVQKLPLPSLNTSQGRPGTWPLAYRIAYRNVFQLCLDLKSPFYQGPRIRSAVYIAAEGQRPVVSEPSPDSLGPQLTEWNKQWHTSQIKKTITEFLETNVSRMRRVNKVIGLGLGRLCTENSGDPDGEVSYFQHLTTQHIAQVLARVQNNTDIASYVQDPGYTTTSKALTARHFPEFAIIDDPAAFCLMDKHTIVVQCNMPFGASEVSLAIAGDDGLAGIICPPITQDHQTALVGRQLVKNEQWRDKDMWYGLRWLCSTKKWEWREWCAEQMLSGAEPWFGWDDEGNSGSVFYVRVYDTGEEKGE</sequence>
<dbReference type="AlphaFoldDB" id="A0A8K0R4G2"/>
<gene>
    <name evidence="1" type="ORF">FB567DRAFT_594273</name>
</gene>
<dbReference type="PANTHER" id="PTHR42080">
    <property type="entry name" value="SRR1 DOMAIN-CONTAINING PROTEIN"/>
    <property type="match status" value="1"/>
</dbReference>
<dbReference type="PANTHER" id="PTHR42080:SF1">
    <property type="entry name" value="SRR1-LIKE DOMAIN-CONTAINING PROTEIN"/>
    <property type="match status" value="1"/>
</dbReference>